<dbReference type="Proteomes" id="UP001208794">
    <property type="component" value="Unassembled WGS sequence"/>
</dbReference>
<keyword evidence="4" id="KW-1185">Reference proteome</keyword>
<evidence type="ECO:0000259" key="1">
    <source>
        <dbReference type="Pfam" id="PF07603"/>
    </source>
</evidence>
<dbReference type="InterPro" id="IPR059177">
    <property type="entry name" value="GH29D-like_dom"/>
</dbReference>
<feature type="domain" description="Lcl C-terminal" evidence="1">
    <location>
        <begin position="336"/>
        <end position="464"/>
    </location>
</feature>
<protein>
    <submittedName>
        <fullName evidence="3">DUF1566 domain-containing protein</fullName>
    </submittedName>
</protein>
<proteinExistence type="predicted"/>
<reference evidence="3 4" key="1">
    <citation type="submission" date="2022-06" db="EMBL/GenBank/DDBJ databases">
        <title>Leptospira isolates from biofilms formed at urban environments.</title>
        <authorList>
            <person name="Ribeiro P.S."/>
            <person name="Sousa T."/>
            <person name="Carvalho N."/>
            <person name="Aburjaile F."/>
            <person name="Neves F."/>
            <person name="Oliveira D."/>
            <person name="Blanco L."/>
            <person name="Lima J."/>
            <person name="Costa F."/>
            <person name="Brenig B."/>
            <person name="Soares S."/>
            <person name="Ramos R."/>
            <person name="Goes-Neto A."/>
            <person name="Matiuzzi M."/>
            <person name="Azevedo V."/>
            <person name="Ristow P."/>
        </authorList>
    </citation>
    <scope>NUCLEOTIDE SEQUENCE [LARGE SCALE GENOMIC DNA]</scope>
    <source>
        <strain evidence="3 4">VSF14</strain>
    </source>
</reference>
<organism evidence="3 4">
    <name type="scientific">Leptospira paudalimensis</name>
    <dbReference type="NCBI Taxonomy" id="2950024"/>
    <lineage>
        <taxon>Bacteria</taxon>
        <taxon>Pseudomonadati</taxon>
        <taxon>Spirochaetota</taxon>
        <taxon>Spirochaetia</taxon>
        <taxon>Leptospirales</taxon>
        <taxon>Leptospiraceae</taxon>
        <taxon>Leptospira</taxon>
    </lineage>
</organism>
<evidence type="ECO:0000313" key="3">
    <source>
        <dbReference type="EMBL" id="MCW7502978.1"/>
    </source>
</evidence>
<sequence>MKNSNFISKMKIQCFLHFLLVTSLSYCKNPSLENPCDPNHSDYYEILLSKIFSGNTSNHCGVNINKVFAPIFFPSPGHYTEPNFITITTFTPGATIYITTDGTPPSILSTPYLSSSSIWRLAGQRIRAIAIKVGMEDSAISEGTYSILPLKTGQTTSYTVGDDASIGSGLPINYAEPKVDQNFPNDYTTFDQSTGIIWKTCSEGLSGPTCAINSPGVTTGALSTLATSCLSLNSANSGKGYSGYTSWRLPTMRELLSTNDASKTSVTIHNTTALPGTVNYAYWASTPYPPSGSDAWYLDYSNSNSYATTNANPYHGRCVASLPPVETLTYQDNGDGTIKDNTTGLIWQKCSYGQNNDASCTAAATNINWVGAISYCSGLTLAGKIWRLPNRNELISLHDYTKSVGPKIDQTNFPNTVSSAGGYYWTSTTNAPGTTSAWYVNFTTTFNNIYDVQPKSNYLYVRCVSD</sequence>
<dbReference type="PANTHER" id="PTHR35812:SF1">
    <property type="entry name" value="LIPOPROTEIN"/>
    <property type="match status" value="1"/>
</dbReference>
<dbReference type="Pfam" id="PF07603">
    <property type="entry name" value="Lcl_C"/>
    <property type="match status" value="2"/>
</dbReference>
<dbReference type="PANTHER" id="PTHR35812">
    <property type="entry name" value="LIPOPROTEIN"/>
    <property type="match status" value="1"/>
</dbReference>
<name>A0ABT3M3M8_9LEPT</name>
<dbReference type="Pfam" id="PF13290">
    <property type="entry name" value="CHB_HEX_C_1"/>
    <property type="match status" value="1"/>
</dbReference>
<comment type="caution">
    <text evidence="3">The sequence shown here is derived from an EMBL/GenBank/DDBJ whole genome shotgun (WGS) entry which is preliminary data.</text>
</comment>
<dbReference type="InterPro" id="IPR011460">
    <property type="entry name" value="Lcl_C"/>
</dbReference>
<feature type="domain" description="Lcl C-terminal" evidence="1">
    <location>
        <begin position="188"/>
        <end position="319"/>
    </location>
</feature>
<feature type="domain" description="GH29D-like beta-sandwich" evidence="2">
    <location>
        <begin position="74"/>
        <end position="141"/>
    </location>
</feature>
<evidence type="ECO:0000313" key="4">
    <source>
        <dbReference type="Proteomes" id="UP001208794"/>
    </source>
</evidence>
<dbReference type="RefSeq" id="WP_265357041.1">
    <property type="nucleotide sequence ID" value="NZ_JAMQPR010000001.1"/>
</dbReference>
<dbReference type="EMBL" id="JAMQPR010000001">
    <property type="protein sequence ID" value="MCW7502978.1"/>
    <property type="molecule type" value="Genomic_DNA"/>
</dbReference>
<gene>
    <name evidence="3" type="ORF">ND855_02490</name>
</gene>
<accession>A0ABT3M3M8</accession>
<evidence type="ECO:0000259" key="2">
    <source>
        <dbReference type="Pfam" id="PF13290"/>
    </source>
</evidence>